<dbReference type="Gene3D" id="3.90.226.10">
    <property type="entry name" value="2-enoyl-CoA Hydratase, Chain A, domain 1"/>
    <property type="match status" value="4"/>
</dbReference>
<dbReference type="EMBL" id="CP036268">
    <property type="protein sequence ID" value="QDT38702.1"/>
    <property type="molecule type" value="Genomic_DNA"/>
</dbReference>
<evidence type="ECO:0000256" key="2">
    <source>
        <dbReference type="ARBA" id="ARBA00008683"/>
    </source>
</evidence>
<keyword evidence="8" id="KW-0732">Signal</keyword>
<feature type="domain" description="Peptidase S49" evidence="9">
    <location>
        <begin position="402"/>
        <end position="546"/>
    </location>
</feature>
<sequence precursor="true">MFTDNATFTGNVPRARRALLAALAIGCALTLSVPQIALAKDKDSGEKNTGKEISRVAAEITLKGSYREGAPLPGLFGEVSETLDDVLGRIRSAGDHQRVNAVILKLDSPTLGWGKVHEFVQVIREVRSKGKPVYAYLDSANLPQYVVASAADKIVIPESGSLTVLGIRAEISFYKNMFDKLDIDPEVLRVGKYKSAAEPYTRTSMSEPFREEMETLLDSLYAYTVSGIAESRGMTEDAVRSAIDSGPHTAKSAQKLGLVDRLAYADQLNAYIKEDLAARDEAIDTVDELKVAEKFGKEDIDKDFSGFNGFVKLMNLLSGDTVEQKTFRPKIAVIYASGAIMDGKSSSDLFGGESLGSKTFVKAVEKAKEDETVKAVVVRVNSPGGSALASDLMWRSLETLEVPFVVSMGDVAASGGYYISMGAEKIFAEPGTLTGSIGVVGGKVAVKGLMDKVGVTTDIVARGKNSGTFSLLTPFSDSERKAVQQMLNETYELFVEKAAAGRAMPVEKLEELARGRVYTGLIAKELGLVDEIGTLDDAVEAAEELAIKAGTLKASERDRVERLKLPKAKSPFESLFSSLDEEVRAKATAKEAMRLLPQTVREELRHLDIVNKLAEERVLTFVPFQLRIE</sequence>
<dbReference type="InterPro" id="IPR002142">
    <property type="entry name" value="Peptidase_S49"/>
</dbReference>
<evidence type="ECO:0000256" key="8">
    <source>
        <dbReference type="SAM" id="SignalP"/>
    </source>
</evidence>
<dbReference type="InterPro" id="IPR047272">
    <property type="entry name" value="S49_SppA_C"/>
</dbReference>
<reference evidence="10 11" key="1">
    <citation type="submission" date="2019-02" db="EMBL/GenBank/DDBJ databases">
        <title>Deep-cultivation of Planctomycetes and their phenomic and genomic characterization uncovers novel biology.</title>
        <authorList>
            <person name="Wiegand S."/>
            <person name="Jogler M."/>
            <person name="Boedeker C."/>
            <person name="Pinto D."/>
            <person name="Vollmers J."/>
            <person name="Rivas-Marin E."/>
            <person name="Kohn T."/>
            <person name="Peeters S.H."/>
            <person name="Heuer A."/>
            <person name="Rast P."/>
            <person name="Oberbeckmann S."/>
            <person name="Bunk B."/>
            <person name="Jeske O."/>
            <person name="Meyerdierks A."/>
            <person name="Storesund J.E."/>
            <person name="Kallscheuer N."/>
            <person name="Luecker S."/>
            <person name="Lage O.M."/>
            <person name="Pohl T."/>
            <person name="Merkel B.J."/>
            <person name="Hornburger P."/>
            <person name="Mueller R.-W."/>
            <person name="Bruemmer F."/>
            <person name="Labrenz M."/>
            <person name="Spormann A.M."/>
            <person name="Op den Camp H."/>
            <person name="Overmann J."/>
            <person name="Amann R."/>
            <person name="Jetten M.S.M."/>
            <person name="Mascher T."/>
            <person name="Medema M.H."/>
            <person name="Devos D.P."/>
            <person name="Kaster A.-K."/>
            <person name="Ovreas L."/>
            <person name="Rohde M."/>
            <person name="Galperin M.Y."/>
            <person name="Jogler C."/>
        </authorList>
    </citation>
    <scope>NUCLEOTIDE SEQUENCE [LARGE SCALE GENOMIC DNA]</scope>
    <source>
        <strain evidence="10 11">Pan189</strain>
    </source>
</reference>
<evidence type="ECO:0000259" key="9">
    <source>
        <dbReference type="Pfam" id="PF01343"/>
    </source>
</evidence>
<dbReference type="KEGG" id="svp:Pan189_30980"/>
<feature type="chain" id="PRO_5022091803" evidence="8">
    <location>
        <begin position="40"/>
        <end position="629"/>
    </location>
</feature>
<keyword evidence="6" id="KW-0472">Membrane</keyword>
<proteinExistence type="inferred from homology"/>
<dbReference type="InterPro" id="IPR029045">
    <property type="entry name" value="ClpP/crotonase-like_dom_sf"/>
</dbReference>
<dbReference type="Proteomes" id="UP000317318">
    <property type="component" value="Chromosome"/>
</dbReference>
<dbReference type="InterPro" id="IPR047217">
    <property type="entry name" value="S49_SppA_67K_type_N"/>
</dbReference>
<dbReference type="AlphaFoldDB" id="A0A517R483"/>
<dbReference type="GO" id="GO:0016020">
    <property type="term" value="C:membrane"/>
    <property type="evidence" value="ECO:0007669"/>
    <property type="project" value="UniProtKB-SubCell"/>
</dbReference>
<evidence type="ECO:0000256" key="7">
    <source>
        <dbReference type="PIRSR" id="PIRSR001217-1"/>
    </source>
</evidence>
<keyword evidence="3 10" id="KW-0645">Protease</keyword>
<dbReference type="CDD" id="cd07018">
    <property type="entry name" value="S49_SppA_67K_type"/>
    <property type="match status" value="1"/>
</dbReference>
<dbReference type="PANTHER" id="PTHR33209:SF1">
    <property type="entry name" value="PEPTIDASE S49 DOMAIN-CONTAINING PROTEIN"/>
    <property type="match status" value="1"/>
</dbReference>
<evidence type="ECO:0000256" key="5">
    <source>
        <dbReference type="ARBA" id="ARBA00022825"/>
    </source>
</evidence>
<dbReference type="RefSeq" id="WP_145364785.1">
    <property type="nucleotide sequence ID" value="NZ_CP036268.1"/>
</dbReference>
<dbReference type="PANTHER" id="PTHR33209">
    <property type="entry name" value="PROTEASE 4"/>
    <property type="match status" value="1"/>
</dbReference>
<dbReference type="InterPro" id="IPR004634">
    <property type="entry name" value="Pept_S49_pIV"/>
</dbReference>
<accession>A0A517R483</accession>
<comment type="similarity">
    <text evidence="2">Belongs to the peptidase S49 family.</text>
</comment>
<evidence type="ECO:0000256" key="6">
    <source>
        <dbReference type="ARBA" id="ARBA00023136"/>
    </source>
</evidence>
<dbReference type="GO" id="GO:0006465">
    <property type="term" value="P:signal peptide processing"/>
    <property type="evidence" value="ECO:0007669"/>
    <property type="project" value="InterPro"/>
</dbReference>
<feature type="active site" description="Nucleophile" evidence="7">
    <location>
        <position position="414"/>
    </location>
</feature>
<dbReference type="OrthoDB" id="9764363at2"/>
<feature type="active site" description="Proton donor/acceptor" evidence="7">
    <location>
        <position position="194"/>
    </location>
</feature>
<keyword evidence="5" id="KW-0720">Serine protease</keyword>
<dbReference type="CDD" id="cd07023">
    <property type="entry name" value="S49_Sppa_N_C"/>
    <property type="match status" value="1"/>
</dbReference>
<dbReference type="Pfam" id="PF01343">
    <property type="entry name" value="Peptidase_S49"/>
    <property type="match status" value="2"/>
</dbReference>
<evidence type="ECO:0000256" key="4">
    <source>
        <dbReference type="ARBA" id="ARBA00022801"/>
    </source>
</evidence>
<dbReference type="EC" id="3.4.21.-" evidence="10"/>
<dbReference type="PIRSF" id="PIRSF001217">
    <property type="entry name" value="Protease_4_SppA"/>
    <property type="match status" value="1"/>
</dbReference>
<dbReference type="InterPro" id="IPR004635">
    <property type="entry name" value="Pept_S49_SppA"/>
</dbReference>
<evidence type="ECO:0000313" key="10">
    <source>
        <dbReference type="EMBL" id="QDT38702.1"/>
    </source>
</evidence>
<organism evidence="10 11">
    <name type="scientific">Stratiformator vulcanicus</name>
    <dbReference type="NCBI Taxonomy" id="2527980"/>
    <lineage>
        <taxon>Bacteria</taxon>
        <taxon>Pseudomonadati</taxon>
        <taxon>Planctomycetota</taxon>
        <taxon>Planctomycetia</taxon>
        <taxon>Planctomycetales</taxon>
        <taxon>Planctomycetaceae</taxon>
        <taxon>Stratiformator</taxon>
    </lineage>
</organism>
<evidence type="ECO:0000313" key="11">
    <source>
        <dbReference type="Proteomes" id="UP000317318"/>
    </source>
</evidence>
<keyword evidence="4 10" id="KW-0378">Hydrolase</keyword>
<evidence type="ECO:0000256" key="3">
    <source>
        <dbReference type="ARBA" id="ARBA00022670"/>
    </source>
</evidence>
<evidence type="ECO:0000256" key="1">
    <source>
        <dbReference type="ARBA" id="ARBA00004370"/>
    </source>
</evidence>
<keyword evidence="11" id="KW-1185">Reference proteome</keyword>
<feature type="signal peptide" evidence="8">
    <location>
        <begin position="1"/>
        <end position="39"/>
    </location>
</feature>
<gene>
    <name evidence="10" type="primary">sppA_2</name>
    <name evidence="10" type="ORF">Pan189_30980</name>
</gene>
<dbReference type="GO" id="GO:0008236">
    <property type="term" value="F:serine-type peptidase activity"/>
    <property type="evidence" value="ECO:0007669"/>
    <property type="project" value="UniProtKB-KW"/>
</dbReference>
<comment type="subcellular location">
    <subcellularLocation>
        <location evidence="1">Membrane</location>
    </subcellularLocation>
</comment>
<dbReference type="NCBIfam" id="TIGR00706">
    <property type="entry name" value="SppA_dom"/>
    <property type="match status" value="1"/>
</dbReference>
<name>A0A517R483_9PLAN</name>
<protein>
    <submittedName>
        <fullName evidence="10">Protease 4</fullName>
        <ecNumber evidence="10">3.4.21.-</ecNumber>
    </submittedName>
</protein>
<feature type="domain" description="Peptidase S49" evidence="9">
    <location>
        <begin position="127"/>
        <end position="275"/>
    </location>
</feature>
<dbReference type="SUPFAM" id="SSF52096">
    <property type="entry name" value="ClpP/crotonase"/>
    <property type="match status" value="2"/>
</dbReference>
<dbReference type="NCBIfam" id="TIGR00705">
    <property type="entry name" value="SppA_67K"/>
    <property type="match status" value="1"/>
</dbReference>